<dbReference type="PANTHER" id="PTHR40031">
    <property type="entry name" value="HYPOTHETICAL MEMBRANE SPANNING PROTEIN"/>
    <property type="match status" value="1"/>
</dbReference>
<keyword evidence="3" id="KW-1185">Reference proteome</keyword>
<gene>
    <name evidence="2" type="primary">yfhP_1</name>
    <name evidence="2" type="ORF">BPA01_00240</name>
</gene>
<dbReference type="Pfam" id="PF04307">
    <property type="entry name" value="YdjM"/>
    <property type="match status" value="1"/>
</dbReference>
<protein>
    <recommendedName>
        <fullName evidence="4">Hydrolase</fullName>
    </recommendedName>
</protein>
<comment type="caution">
    <text evidence="2">The sequence shown here is derived from an EMBL/GenBank/DDBJ whole genome shotgun (WGS) entry which is preliminary data.</text>
</comment>
<dbReference type="STRING" id="54914.AV540_12785"/>
<proteinExistence type="predicted"/>
<evidence type="ECO:0008006" key="4">
    <source>
        <dbReference type="Google" id="ProtNLM"/>
    </source>
</evidence>
<keyword evidence="1" id="KW-1133">Transmembrane helix</keyword>
<accession>A0A4Y3PA86</accession>
<dbReference type="InterPro" id="IPR007404">
    <property type="entry name" value="YdjM-like"/>
</dbReference>
<organism evidence="2 3">
    <name type="scientific">Brevibacillus parabrevis</name>
    <dbReference type="NCBI Taxonomy" id="54914"/>
    <lineage>
        <taxon>Bacteria</taxon>
        <taxon>Bacillati</taxon>
        <taxon>Bacillota</taxon>
        <taxon>Bacilli</taxon>
        <taxon>Bacillales</taxon>
        <taxon>Paenibacillaceae</taxon>
        <taxon>Brevibacillus</taxon>
    </lineage>
</organism>
<dbReference type="RefSeq" id="WP_122962749.1">
    <property type="nucleotide sequence ID" value="NZ_BJMH01000001.1"/>
</dbReference>
<dbReference type="EMBL" id="BJMH01000001">
    <property type="protein sequence ID" value="GEB30444.1"/>
    <property type="molecule type" value="Genomic_DNA"/>
</dbReference>
<dbReference type="PANTHER" id="PTHR40031:SF1">
    <property type="entry name" value="MEMBRANE-BOUND METAL-DEPENDENT HYDROLASE"/>
    <property type="match status" value="1"/>
</dbReference>
<feature type="transmembrane region" description="Helical" evidence="1">
    <location>
        <begin position="159"/>
        <end position="179"/>
    </location>
</feature>
<dbReference type="Proteomes" id="UP000316882">
    <property type="component" value="Unassembled WGS sequence"/>
</dbReference>
<feature type="transmembrane region" description="Helical" evidence="1">
    <location>
        <begin position="64"/>
        <end position="87"/>
    </location>
</feature>
<feature type="transmembrane region" description="Helical" evidence="1">
    <location>
        <begin position="131"/>
        <end position="153"/>
    </location>
</feature>
<dbReference type="AlphaFoldDB" id="A0A4Y3PA86"/>
<reference evidence="2 3" key="1">
    <citation type="submission" date="2019-06" db="EMBL/GenBank/DDBJ databases">
        <title>Whole genome shotgun sequence of Brevibacillus parabrevis NBRC 12334.</title>
        <authorList>
            <person name="Hosoyama A."/>
            <person name="Uohara A."/>
            <person name="Ohji S."/>
            <person name="Ichikawa N."/>
        </authorList>
    </citation>
    <scope>NUCLEOTIDE SEQUENCE [LARGE SCALE GENOMIC DNA]</scope>
    <source>
        <strain evidence="2 3">NBRC 12334</strain>
    </source>
</reference>
<dbReference type="InterPro" id="IPR053170">
    <property type="entry name" value="Transcription_regulator"/>
</dbReference>
<feature type="transmembrane region" description="Helical" evidence="1">
    <location>
        <begin position="93"/>
        <end position="110"/>
    </location>
</feature>
<evidence type="ECO:0000256" key="1">
    <source>
        <dbReference type="SAM" id="Phobius"/>
    </source>
</evidence>
<name>A0A4Y3PA86_BREPA</name>
<evidence type="ECO:0000313" key="3">
    <source>
        <dbReference type="Proteomes" id="UP000316882"/>
    </source>
</evidence>
<evidence type="ECO:0000313" key="2">
    <source>
        <dbReference type="EMBL" id="GEB30444.1"/>
    </source>
</evidence>
<sequence>MDTASHLLLGVTLAGLAQLTPAVAHDPGLAQAVMVATVVGSHAPDFDTVARLRGISFYIRFHRGITHSIPALFIWPLLISLPVAWGFGQMQHIGILYGCTLAAVVLHVFLDMLNAYGVQCVRPFSRKWVHLDVLAIFEPFLFAIHLAAAIWWLGFQGDATVLFPVAYGLTFAYIALRCWQHQRQVKRVKSALNTAGVCHVLPSLHPFHWRFVIEAEQRFYTGRIEYDHVLLEDVYSKQCRDEIIQATVGVDGVRAFLGFAQRIHVTWKESQDGYEVTWSDVRFWYNRKLPFGVDVVLDRELNVVDHRLGWRKKAWDPPFV</sequence>
<keyword evidence="1" id="KW-0812">Transmembrane</keyword>
<keyword evidence="1" id="KW-0472">Membrane</keyword>